<feature type="compositionally biased region" description="Acidic residues" evidence="1">
    <location>
        <begin position="349"/>
        <end position="362"/>
    </location>
</feature>
<dbReference type="RefSeq" id="WP_323449163.1">
    <property type="nucleotide sequence ID" value="NZ_BSBI01000010.1"/>
</dbReference>
<feature type="compositionally biased region" description="Basic and acidic residues" evidence="1">
    <location>
        <begin position="379"/>
        <end position="388"/>
    </location>
</feature>
<sequence>MIREAEETAMGAAAVEANGTVVGILGAAWGAVPDACDIIGTESLLAAVAGAGGPAGKALDGSGATKAAQLAVIRERVEHDHDCGAVCESGWRSGDDRDASVDSAEALGDEDGHPGRRLSGAAARAFTAAAESARREKRAAYTAEDLLRALLSDDGNRAVETLRTCGITPERVRARLDGGEPGPDGGGLDAALWPTRDALLGRPLPRTRFWRRLMVGLAQEGNLATLPVLWATWDSREQARALGQTEGTEHIVLALLATYEVVLAHPHMAREGGADPERRFAGGARLAQQGIDYATVRRALADGPDLGREERDADHYLDAAEADDDHGTGRLLEALLRDDTRGRRLLESLSDDDDNDIEDGDEKLESGNEGGSGGGSGSGDRRGSRESSDAESTDSGGWTEATSSVVDLILVGGAHVGRFVKSLGNAL</sequence>
<keyword evidence="4" id="KW-1185">Reference proteome</keyword>
<evidence type="ECO:0000313" key="3">
    <source>
        <dbReference type="EMBL" id="GLF97148.1"/>
    </source>
</evidence>
<proteinExistence type="predicted"/>
<evidence type="ECO:0000259" key="2">
    <source>
        <dbReference type="Pfam" id="PF02861"/>
    </source>
</evidence>
<dbReference type="Gene3D" id="1.10.1780.10">
    <property type="entry name" value="Clp, N-terminal domain"/>
    <property type="match status" value="1"/>
</dbReference>
<comment type="caution">
    <text evidence="3">The sequence shown here is derived from an EMBL/GenBank/DDBJ whole genome shotgun (WGS) entry which is preliminary data.</text>
</comment>
<dbReference type="Proteomes" id="UP001291653">
    <property type="component" value="Unassembled WGS sequence"/>
</dbReference>
<dbReference type="GO" id="GO:0008233">
    <property type="term" value="F:peptidase activity"/>
    <property type="evidence" value="ECO:0007669"/>
    <property type="project" value="UniProtKB-KW"/>
</dbReference>
<feature type="domain" description="Clp R" evidence="2">
    <location>
        <begin position="119"/>
        <end position="177"/>
    </location>
</feature>
<evidence type="ECO:0000313" key="4">
    <source>
        <dbReference type="Proteomes" id="UP001291653"/>
    </source>
</evidence>
<reference evidence="3 4" key="1">
    <citation type="submission" date="2022-10" db="EMBL/GenBank/DDBJ databases">
        <title>Draft genome sequence of Streptomyces sp. YSPA8.</title>
        <authorList>
            <person name="Moriuchi R."/>
            <person name="Dohra H."/>
            <person name="Yamamura H."/>
            <person name="Kodani S."/>
        </authorList>
    </citation>
    <scope>NUCLEOTIDE SEQUENCE [LARGE SCALE GENOMIC DNA]</scope>
    <source>
        <strain evidence="3 4">YSPA8</strain>
    </source>
</reference>
<dbReference type="Pfam" id="PF02861">
    <property type="entry name" value="Clp_N"/>
    <property type="match status" value="1"/>
</dbReference>
<dbReference type="GO" id="GO:0006508">
    <property type="term" value="P:proteolysis"/>
    <property type="evidence" value="ECO:0007669"/>
    <property type="project" value="UniProtKB-KW"/>
</dbReference>
<feature type="region of interest" description="Disordered" evidence="1">
    <location>
        <begin position="347"/>
        <end position="400"/>
    </location>
</feature>
<gene>
    <name evidence="3" type="ORF">SYYSPA8_22645</name>
</gene>
<feature type="region of interest" description="Disordered" evidence="1">
    <location>
        <begin position="94"/>
        <end position="117"/>
    </location>
</feature>
<protein>
    <submittedName>
        <fullName evidence="3">Clp protease N-terminal domain-containing protein</fullName>
    </submittedName>
</protein>
<dbReference type="SUPFAM" id="SSF81923">
    <property type="entry name" value="Double Clp-N motif"/>
    <property type="match status" value="1"/>
</dbReference>
<evidence type="ECO:0000256" key="1">
    <source>
        <dbReference type="SAM" id="MobiDB-lite"/>
    </source>
</evidence>
<keyword evidence="3" id="KW-0645">Protease</keyword>
<keyword evidence="3" id="KW-0378">Hydrolase</keyword>
<dbReference type="InterPro" id="IPR004176">
    <property type="entry name" value="Clp_R_N"/>
</dbReference>
<organism evidence="3 4">
    <name type="scientific">Streptomyces yaizuensis</name>
    <dbReference type="NCBI Taxonomy" id="2989713"/>
    <lineage>
        <taxon>Bacteria</taxon>
        <taxon>Bacillati</taxon>
        <taxon>Actinomycetota</taxon>
        <taxon>Actinomycetes</taxon>
        <taxon>Kitasatosporales</taxon>
        <taxon>Streptomycetaceae</taxon>
        <taxon>Streptomyces</taxon>
    </lineage>
</organism>
<dbReference type="EMBL" id="BSBI01000010">
    <property type="protein sequence ID" value="GLF97148.1"/>
    <property type="molecule type" value="Genomic_DNA"/>
</dbReference>
<accession>A0ABQ5P3X2</accession>
<name>A0ABQ5P3X2_9ACTN</name>
<feature type="compositionally biased region" description="Gly residues" evidence="1">
    <location>
        <begin position="368"/>
        <end position="378"/>
    </location>
</feature>
<dbReference type="InterPro" id="IPR036628">
    <property type="entry name" value="Clp_N_dom_sf"/>
</dbReference>